<protein>
    <submittedName>
        <fullName evidence="1">TIGR03809 family protein</fullName>
    </submittedName>
</protein>
<name>A0ABV6ESX9_9BRAD</name>
<dbReference type="EMBL" id="JBHLWM010000005">
    <property type="protein sequence ID" value="MFC0241339.1"/>
    <property type="molecule type" value="Genomic_DNA"/>
</dbReference>
<dbReference type="Proteomes" id="UP001589775">
    <property type="component" value="Unassembled WGS sequence"/>
</dbReference>
<accession>A0ABV6ESX9</accession>
<organism evidence="1 2">
    <name type="scientific">Rhodopseudomonas telluris</name>
    <dbReference type="NCBI Taxonomy" id="644215"/>
    <lineage>
        <taxon>Bacteria</taxon>
        <taxon>Pseudomonadati</taxon>
        <taxon>Pseudomonadota</taxon>
        <taxon>Alphaproteobacteria</taxon>
        <taxon>Hyphomicrobiales</taxon>
        <taxon>Nitrobacteraceae</taxon>
        <taxon>Rhodopseudomonas</taxon>
    </lineage>
</organism>
<dbReference type="RefSeq" id="WP_378388195.1">
    <property type="nucleotide sequence ID" value="NZ_JBHLWM010000005.1"/>
</dbReference>
<sequence>MEVTDAMRGRAIVERWCVLAEQRLEYLTELFESGRWRRFFSEVAFLENIQEAKAAVETWRDLLYREATIDNKPIDMSWLGHNKNLAPRPIFYLSDETAAEPVRTLSIPLPAAPEPTPVYSLTLPADPTPSVQAPAMAAVETASTHLSIVPSADPDDTIDPQFLDAIEPDGPPAWQTALDFGVLAERYPLLRKAG</sequence>
<proteinExistence type="predicted"/>
<gene>
    <name evidence="1" type="ORF">ACFFJ6_12720</name>
</gene>
<reference evidence="1 2" key="1">
    <citation type="submission" date="2024-09" db="EMBL/GenBank/DDBJ databases">
        <authorList>
            <person name="Sun Q."/>
            <person name="Mori K."/>
        </authorList>
    </citation>
    <scope>NUCLEOTIDE SEQUENCE [LARGE SCALE GENOMIC DNA]</scope>
    <source>
        <strain evidence="1 2">KCTC 23279</strain>
    </source>
</reference>
<keyword evidence="2" id="KW-1185">Reference proteome</keyword>
<evidence type="ECO:0000313" key="1">
    <source>
        <dbReference type="EMBL" id="MFC0241339.1"/>
    </source>
</evidence>
<comment type="caution">
    <text evidence="1">The sequence shown here is derived from an EMBL/GenBank/DDBJ whole genome shotgun (WGS) entry which is preliminary data.</text>
</comment>
<dbReference type="InterPro" id="IPR022268">
    <property type="entry name" value="CHP03809"/>
</dbReference>
<dbReference type="NCBIfam" id="TIGR03809">
    <property type="entry name" value="TIGR03809 family protein"/>
    <property type="match status" value="1"/>
</dbReference>
<evidence type="ECO:0000313" key="2">
    <source>
        <dbReference type="Proteomes" id="UP001589775"/>
    </source>
</evidence>